<sequence>MAVTLRILQYGAVYCNAVRVEFSCRIPLNTCGFYLKRKRSVTTHDSHATDEERSGGIQVISRAATILNALGAHPEGMSLGAIAQAVALPRSTVQRIVAALADEGMVRSHGNSGFRLGPTLLRLVATVHSDIIAIATPFLQALCNETNETVTLARPSGRQIAIVHMVVANRELRVVPRFGLNLPIYSTSGGRALLALSSDDEVRRLLGNVFEPVTANTVCDIETLLTKLEGVRQDGVAVEHGETLEGISSMGIAVDTLLGRYSVSLLVPTDRLHRHFPALHTAILACRASLMGEVGRLDRR</sequence>
<dbReference type="InterPro" id="IPR029016">
    <property type="entry name" value="GAF-like_dom_sf"/>
</dbReference>
<keyword evidence="3" id="KW-0804">Transcription</keyword>
<dbReference type="AlphaFoldDB" id="A0A2N5EFT2"/>
<comment type="caution">
    <text evidence="6">The sequence shown here is derived from an EMBL/GenBank/DDBJ whole genome shotgun (WGS) entry which is preliminary data.</text>
</comment>
<feature type="domain" description="IclR-ED" evidence="5">
    <location>
        <begin position="112"/>
        <end position="300"/>
    </location>
</feature>
<dbReference type="SUPFAM" id="SSF46785">
    <property type="entry name" value="Winged helix' DNA-binding domain"/>
    <property type="match status" value="1"/>
</dbReference>
<keyword evidence="1" id="KW-0805">Transcription regulation</keyword>
<reference evidence="6 7" key="1">
    <citation type="submission" date="2017-12" db="EMBL/GenBank/DDBJ databases">
        <title>Characterization of six clinical isolates of Enterochimera gen. nov., a novel genus of the Yersiniaciae family and the three species Enterochimera arupensis sp. nov., Enterochimera coloradensis sp. nov, and Enterochimera californica sp. nov.</title>
        <authorList>
            <person name="Rossi A."/>
            <person name="Fisher M."/>
        </authorList>
    </citation>
    <scope>NUCLEOTIDE SEQUENCE [LARGE SCALE GENOMIC DNA]</scope>
    <source>
        <strain evidence="7">2015-Iso6</strain>
    </source>
</reference>
<dbReference type="InterPro" id="IPR014757">
    <property type="entry name" value="Tscrpt_reg_IclR_C"/>
</dbReference>
<dbReference type="InterPro" id="IPR050707">
    <property type="entry name" value="HTH_MetabolicPath_Reg"/>
</dbReference>
<keyword evidence="2" id="KW-0238">DNA-binding</keyword>
<accession>A0A2N5EFT2</accession>
<name>A0A2N5EFT2_9GAMM</name>
<evidence type="ECO:0000256" key="2">
    <source>
        <dbReference type="ARBA" id="ARBA00023125"/>
    </source>
</evidence>
<dbReference type="SMART" id="SM00346">
    <property type="entry name" value="HTH_ICLR"/>
    <property type="match status" value="1"/>
</dbReference>
<dbReference type="EMBL" id="PJZF01000001">
    <property type="protein sequence ID" value="PLR41413.1"/>
    <property type="molecule type" value="Genomic_DNA"/>
</dbReference>
<dbReference type="GO" id="GO:0003700">
    <property type="term" value="F:DNA-binding transcription factor activity"/>
    <property type="evidence" value="ECO:0007669"/>
    <property type="project" value="TreeGrafter"/>
</dbReference>
<evidence type="ECO:0000256" key="3">
    <source>
        <dbReference type="ARBA" id="ARBA00023163"/>
    </source>
</evidence>
<evidence type="ECO:0000259" key="4">
    <source>
        <dbReference type="PROSITE" id="PS51077"/>
    </source>
</evidence>
<dbReference type="GO" id="GO:0003677">
    <property type="term" value="F:DNA binding"/>
    <property type="evidence" value="ECO:0007669"/>
    <property type="project" value="UniProtKB-KW"/>
</dbReference>
<evidence type="ECO:0000256" key="1">
    <source>
        <dbReference type="ARBA" id="ARBA00023015"/>
    </source>
</evidence>
<feature type="domain" description="HTH iclR-type" evidence="4">
    <location>
        <begin position="57"/>
        <end position="118"/>
    </location>
</feature>
<dbReference type="GO" id="GO:0045892">
    <property type="term" value="P:negative regulation of DNA-templated transcription"/>
    <property type="evidence" value="ECO:0007669"/>
    <property type="project" value="TreeGrafter"/>
</dbReference>
<keyword evidence="7" id="KW-1185">Reference proteome</keyword>
<dbReference type="PANTHER" id="PTHR30136">
    <property type="entry name" value="HELIX-TURN-HELIX TRANSCRIPTIONAL REGULATOR, ICLR FAMILY"/>
    <property type="match status" value="1"/>
</dbReference>
<dbReference type="Proteomes" id="UP000234240">
    <property type="component" value="Unassembled WGS sequence"/>
</dbReference>
<dbReference type="InterPro" id="IPR036390">
    <property type="entry name" value="WH_DNA-bd_sf"/>
</dbReference>
<dbReference type="Pfam" id="PF09339">
    <property type="entry name" value="HTH_IclR"/>
    <property type="match status" value="1"/>
</dbReference>
<evidence type="ECO:0000313" key="6">
    <source>
        <dbReference type="EMBL" id="PLR41413.1"/>
    </source>
</evidence>
<gene>
    <name evidence="6" type="ORF">CYR55_00835</name>
</gene>
<evidence type="ECO:0000259" key="5">
    <source>
        <dbReference type="PROSITE" id="PS51078"/>
    </source>
</evidence>
<dbReference type="InterPro" id="IPR005471">
    <property type="entry name" value="Tscrpt_reg_IclR_N"/>
</dbReference>
<dbReference type="PROSITE" id="PS51077">
    <property type="entry name" value="HTH_ICLR"/>
    <property type="match status" value="1"/>
</dbReference>
<dbReference type="Gene3D" id="1.10.10.10">
    <property type="entry name" value="Winged helix-like DNA-binding domain superfamily/Winged helix DNA-binding domain"/>
    <property type="match status" value="1"/>
</dbReference>
<protein>
    <submittedName>
        <fullName evidence="6">IclR family transcriptional regulator</fullName>
    </submittedName>
</protein>
<dbReference type="Gene3D" id="3.30.450.40">
    <property type="match status" value="1"/>
</dbReference>
<dbReference type="OrthoDB" id="9807558at2"/>
<organism evidence="6 7">
    <name type="scientific">Chimaeribacter californicus</name>
    <dbReference type="NCBI Taxonomy" id="2060067"/>
    <lineage>
        <taxon>Bacteria</taxon>
        <taxon>Pseudomonadati</taxon>
        <taxon>Pseudomonadota</taxon>
        <taxon>Gammaproteobacteria</taxon>
        <taxon>Enterobacterales</taxon>
        <taxon>Yersiniaceae</taxon>
        <taxon>Chimaeribacter</taxon>
    </lineage>
</organism>
<dbReference type="SUPFAM" id="SSF55781">
    <property type="entry name" value="GAF domain-like"/>
    <property type="match status" value="1"/>
</dbReference>
<evidence type="ECO:0000313" key="7">
    <source>
        <dbReference type="Proteomes" id="UP000234240"/>
    </source>
</evidence>
<dbReference type="InterPro" id="IPR036388">
    <property type="entry name" value="WH-like_DNA-bd_sf"/>
</dbReference>
<proteinExistence type="predicted"/>
<dbReference type="PROSITE" id="PS51078">
    <property type="entry name" value="ICLR_ED"/>
    <property type="match status" value="1"/>
</dbReference>
<dbReference type="Pfam" id="PF01614">
    <property type="entry name" value="IclR_C"/>
    <property type="match status" value="1"/>
</dbReference>
<dbReference type="PANTHER" id="PTHR30136:SF35">
    <property type="entry name" value="HTH-TYPE TRANSCRIPTIONAL REGULATOR RV1719"/>
    <property type="match status" value="1"/>
</dbReference>